<keyword evidence="8 18" id="KW-0472">Membrane</keyword>
<dbReference type="EC" id="3.2.1.58" evidence="14"/>
<keyword evidence="9" id="KW-0325">Glycoprotein</keyword>
<dbReference type="PANTHER" id="PTHR31297:SF34">
    <property type="entry name" value="GLUCAN 1,3-BETA-GLUCOSIDASE 2"/>
    <property type="match status" value="1"/>
</dbReference>
<dbReference type="GO" id="GO:0004338">
    <property type="term" value="F:glucan exo-1,3-beta-glucosidase activity"/>
    <property type="evidence" value="ECO:0007669"/>
    <property type="project" value="UniProtKB-EC"/>
</dbReference>
<dbReference type="FunCoup" id="A0A168R515">
    <property type="interactions" value="28"/>
</dbReference>
<evidence type="ECO:0000313" key="21">
    <source>
        <dbReference type="Proteomes" id="UP000078561"/>
    </source>
</evidence>
<keyword evidence="5 16" id="KW-0378">Hydrolase</keyword>
<dbReference type="SUPFAM" id="SSF51445">
    <property type="entry name" value="(Trans)glycosidases"/>
    <property type="match status" value="1"/>
</dbReference>
<evidence type="ECO:0000256" key="4">
    <source>
        <dbReference type="ARBA" id="ARBA00022692"/>
    </source>
</evidence>
<feature type="domain" description="Glycoside hydrolase family 5" evidence="19">
    <location>
        <begin position="192"/>
        <end position="441"/>
    </location>
</feature>
<keyword evidence="7 18" id="KW-1133">Transmembrane helix</keyword>
<dbReference type="AlphaFoldDB" id="A0A168R515"/>
<gene>
    <name evidence="20" type="primary">ABSGL_11991.1 scaffold 12361</name>
</gene>
<evidence type="ECO:0000256" key="16">
    <source>
        <dbReference type="RuleBase" id="RU361153"/>
    </source>
</evidence>
<keyword evidence="4 18" id="KW-0812">Transmembrane</keyword>
<evidence type="ECO:0000256" key="12">
    <source>
        <dbReference type="ARBA" id="ARBA00036824"/>
    </source>
</evidence>
<comment type="similarity">
    <text evidence="2 16">Belongs to the glycosyl hydrolase 5 (cellulase A) family.</text>
</comment>
<feature type="compositionally biased region" description="Basic and acidic residues" evidence="17">
    <location>
        <begin position="14"/>
        <end position="30"/>
    </location>
</feature>
<evidence type="ECO:0000256" key="8">
    <source>
        <dbReference type="ARBA" id="ARBA00023136"/>
    </source>
</evidence>
<evidence type="ECO:0000256" key="1">
    <source>
        <dbReference type="ARBA" id="ARBA00004401"/>
    </source>
</evidence>
<proteinExistence type="inferred from homology"/>
<comment type="subcellular location">
    <subcellularLocation>
        <location evidence="1">Cell membrane</location>
        <topology evidence="1">Single-pass type II membrane protein</topology>
    </subcellularLocation>
</comment>
<dbReference type="EMBL" id="LT554490">
    <property type="protein sequence ID" value="SAM06115.1"/>
    <property type="molecule type" value="Genomic_DNA"/>
</dbReference>
<dbReference type="Gene3D" id="3.20.20.80">
    <property type="entry name" value="Glycosidases"/>
    <property type="match status" value="1"/>
</dbReference>
<keyword evidence="3" id="KW-1003">Cell membrane</keyword>
<dbReference type="GO" id="GO:0009986">
    <property type="term" value="C:cell surface"/>
    <property type="evidence" value="ECO:0007669"/>
    <property type="project" value="TreeGrafter"/>
</dbReference>
<dbReference type="Proteomes" id="UP000078561">
    <property type="component" value="Unassembled WGS sequence"/>
</dbReference>
<comment type="catalytic activity">
    <reaction evidence="12">
        <text>Successive hydrolysis of beta-D-glucose units from the non-reducing ends of (1-&gt;3)-beta-D-glucans, releasing alpha-glucose.</text>
        <dbReference type="EC" id="3.2.1.58"/>
    </reaction>
</comment>
<feature type="transmembrane region" description="Helical" evidence="18">
    <location>
        <begin position="42"/>
        <end position="63"/>
    </location>
</feature>
<evidence type="ECO:0000256" key="7">
    <source>
        <dbReference type="ARBA" id="ARBA00022989"/>
    </source>
</evidence>
<dbReference type="PANTHER" id="PTHR31297">
    <property type="entry name" value="GLUCAN ENDO-1,6-BETA-GLUCOSIDASE B"/>
    <property type="match status" value="1"/>
</dbReference>
<dbReference type="FunFam" id="3.20.20.80:FF:000033">
    <property type="entry name" value="Glucan 1,3-beta-glucosidase A"/>
    <property type="match status" value="1"/>
</dbReference>
<evidence type="ECO:0000256" key="18">
    <source>
        <dbReference type="SAM" id="Phobius"/>
    </source>
</evidence>
<evidence type="ECO:0000256" key="6">
    <source>
        <dbReference type="ARBA" id="ARBA00022968"/>
    </source>
</evidence>
<evidence type="ECO:0000256" key="10">
    <source>
        <dbReference type="ARBA" id="ARBA00023295"/>
    </source>
</evidence>
<dbReference type="OrthoDB" id="62120at2759"/>
<dbReference type="OMA" id="PGYPDCT"/>
<keyword evidence="21" id="KW-1185">Reference proteome</keyword>
<keyword evidence="6" id="KW-0735">Signal-anchor</keyword>
<name>A0A168R515_ABSGL</name>
<evidence type="ECO:0000256" key="2">
    <source>
        <dbReference type="ARBA" id="ARBA00005641"/>
    </source>
</evidence>
<dbReference type="InterPro" id="IPR050386">
    <property type="entry name" value="Glycosyl_hydrolase_5"/>
</dbReference>
<sequence>MRLFKKRQPVSSEYTRKEGTYHTKNQERPARKSWWQHKRTRIAVIIVLTIVAIILITIVPLIIIRQIQLAKANDAHRAVPPPLSDPDSDATTTETSPVSTPPDPYDDSAQANIHVPPLNQSFHYTSTPIRGINLGGWLVLEPFITPSLFEQAPDPSKKPDDRHDTKDRVALDEWTLCQRLGPFRSRELLEHHYDTFITESDFKTIREMGFNHVRIPIGHWAIRPLAREPFVPYVSWTYLLRGIQWARKYGLRVMVELHTAPGSQNGWNHSGRSGEIRFLNGENGQLYAEDTMRVVKDIVTFFNTNPKDDSSEKQGGNAWSHVVPIFGVLNEPAMMTIKKEDAKQWYRDSYAAIRNITGSQKGPVLSYHEGFLGLTPWKDFFKGFDRVILETHMYLIFNPYLVYMEREKQAAFPCDTWRSQLSESTRDVAPTMVGEFSYATNDCGKYLNGVGYGNRYENTMDGGDSKCTDCNCTEINDWTSWTSEYKSFLNTFIQHQMDAYEAGVGWFFWTYKTEQHINPHWDYSLAWEQGFAPKDVNKRDFSCDKL</sequence>
<protein>
    <recommendedName>
        <fullName evidence="14">glucan 1,3-beta-glucosidase</fullName>
        <ecNumber evidence="14">3.2.1.58</ecNumber>
    </recommendedName>
    <alternativeName>
        <fullName evidence="15">Exo-1,3-beta-glucanase D</fullName>
    </alternativeName>
</protein>
<dbReference type="InterPro" id="IPR017853">
    <property type="entry name" value="GH"/>
</dbReference>
<comment type="function">
    <text evidence="13">Glucosidase involved in the degradation of cellulosic biomass. Active on lichenan.</text>
</comment>
<evidence type="ECO:0000256" key="3">
    <source>
        <dbReference type="ARBA" id="ARBA00022475"/>
    </source>
</evidence>
<dbReference type="InterPro" id="IPR001547">
    <property type="entry name" value="Glyco_hydro_5"/>
</dbReference>
<dbReference type="GO" id="GO:0071555">
    <property type="term" value="P:cell wall organization"/>
    <property type="evidence" value="ECO:0007669"/>
    <property type="project" value="UniProtKB-KW"/>
</dbReference>
<evidence type="ECO:0000256" key="13">
    <source>
        <dbReference type="ARBA" id="ARBA00037126"/>
    </source>
</evidence>
<dbReference type="STRING" id="4829.A0A168R515"/>
<reference evidence="20" key="1">
    <citation type="submission" date="2016-04" db="EMBL/GenBank/DDBJ databases">
        <authorList>
            <person name="Evans L.H."/>
            <person name="Alamgir A."/>
            <person name="Owens N."/>
            <person name="Weber N.D."/>
            <person name="Virtaneva K."/>
            <person name="Barbian K."/>
            <person name="Babar A."/>
            <person name="Rosenke K."/>
        </authorList>
    </citation>
    <scope>NUCLEOTIDE SEQUENCE [LARGE SCALE GENOMIC DNA]</scope>
    <source>
        <strain evidence="20">CBS 101.48</strain>
    </source>
</reference>
<dbReference type="GO" id="GO:0005576">
    <property type="term" value="C:extracellular region"/>
    <property type="evidence" value="ECO:0007669"/>
    <property type="project" value="TreeGrafter"/>
</dbReference>
<evidence type="ECO:0000259" key="19">
    <source>
        <dbReference type="Pfam" id="PF00150"/>
    </source>
</evidence>
<dbReference type="InParanoid" id="A0A168R515"/>
<evidence type="ECO:0000256" key="5">
    <source>
        <dbReference type="ARBA" id="ARBA00022801"/>
    </source>
</evidence>
<evidence type="ECO:0000256" key="9">
    <source>
        <dbReference type="ARBA" id="ARBA00023180"/>
    </source>
</evidence>
<keyword evidence="11" id="KW-0961">Cell wall biogenesis/degradation</keyword>
<evidence type="ECO:0000313" key="20">
    <source>
        <dbReference type="EMBL" id="SAM06115.1"/>
    </source>
</evidence>
<evidence type="ECO:0000256" key="14">
    <source>
        <dbReference type="ARBA" id="ARBA00038929"/>
    </source>
</evidence>
<evidence type="ECO:0000256" key="17">
    <source>
        <dbReference type="SAM" id="MobiDB-lite"/>
    </source>
</evidence>
<dbReference type="GO" id="GO:0005886">
    <property type="term" value="C:plasma membrane"/>
    <property type="evidence" value="ECO:0007669"/>
    <property type="project" value="UniProtKB-SubCell"/>
</dbReference>
<feature type="region of interest" description="Disordered" evidence="17">
    <location>
        <begin position="77"/>
        <end position="112"/>
    </location>
</feature>
<organism evidence="20">
    <name type="scientific">Absidia glauca</name>
    <name type="common">Pin mould</name>
    <dbReference type="NCBI Taxonomy" id="4829"/>
    <lineage>
        <taxon>Eukaryota</taxon>
        <taxon>Fungi</taxon>
        <taxon>Fungi incertae sedis</taxon>
        <taxon>Mucoromycota</taxon>
        <taxon>Mucoromycotina</taxon>
        <taxon>Mucoromycetes</taxon>
        <taxon>Mucorales</taxon>
        <taxon>Cunninghamellaceae</taxon>
        <taxon>Absidia</taxon>
    </lineage>
</organism>
<dbReference type="Pfam" id="PF00150">
    <property type="entry name" value="Cellulase"/>
    <property type="match status" value="1"/>
</dbReference>
<evidence type="ECO:0000256" key="11">
    <source>
        <dbReference type="ARBA" id="ARBA00023316"/>
    </source>
</evidence>
<keyword evidence="10 16" id="KW-0326">Glycosidase</keyword>
<feature type="region of interest" description="Disordered" evidence="17">
    <location>
        <begin position="1"/>
        <end position="33"/>
    </location>
</feature>
<accession>A0A168R515</accession>
<evidence type="ECO:0000256" key="15">
    <source>
        <dbReference type="ARBA" id="ARBA00041260"/>
    </source>
</evidence>
<dbReference type="GO" id="GO:0009251">
    <property type="term" value="P:glucan catabolic process"/>
    <property type="evidence" value="ECO:0007669"/>
    <property type="project" value="TreeGrafter"/>
</dbReference>